<name>A0A9P7NAI5_9HYPO</name>
<protein>
    <submittedName>
        <fullName evidence="1">Uncharacterized protein</fullName>
    </submittedName>
</protein>
<proteinExistence type="predicted"/>
<organism evidence="1 2">
    <name type="scientific">Claviceps pusilla</name>
    <dbReference type="NCBI Taxonomy" id="123648"/>
    <lineage>
        <taxon>Eukaryota</taxon>
        <taxon>Fungi</taxon>
        <taxon>Dikarya</taxon>
        <taxon>Ascomycota</taxon>
        <taxon>Pezizomycotina</taxon>
        <taxon>Sordariomycetes</taxon>
        <taxon>Hypocreomycetidae</taxon>
        <taxon>Hypocreales</taxon>
        <taxon>Clavicipitaceae</taxon>
        <taxon>Claviceps</taxon>
    </lineage>
</organism>
<gene>
    <name evidence="1" type="ORF">E4U43_000117</name>
</gene>
<dbReference type="Proteomes" id="UP000748025">
    <property type="component" value="Unassembled WGS sequence"/>
</dbReference>
<dbReference type="EMBL" id="SRPW01001034">
    <property type="protein sequence ID" value="KAG6008635.1"/>
    <property type="molecule type" value="Genomic_DNA"/>
</dbReference>
<keyword evidence="2" id="KW-1185">Reference proteome</keyword>
<evidence type="ECO:0000313" key="1">
    <source>
        <dbReference type="EMBL" id="KAG6008635.1"/>
    </source>
</evidence>
<sequence length="65" mass="7590">MSTRSNIGSASVRHRRILTVEELTVEEPNQEKTKRGSSWFSAWLLVYCAPYQEQQQQGQLVSRHR</sequence>
<reference evidence="1" key="1">
    <citation type="journal article" date="2020" name="bioRxiv">
        <title>Whole genome comparisons of ergot fungi reveals the divergence and evolution of species within the genus Claviceps are the result of varying mechanisms driving genome evolution and host range expansion.</title>
        <authorList>
            <person name="Wyka S.A."/>
            <person name="Mondo S.J."/>
            <person name="Liu M."/>
            <person name="Dettman J."/>
            <person name="Nalam V."/>
            <person name="Broders K.D."/>
        </authorList>
    </citation>
    <scope>NUCLEOTIDE SEQUENCE</scope>
    <source>
        <strain evidence="1">CCC 602</strain>
    </source>
</reference>
<dbReference type="AlphaFoldDB" id="A0A9P7NAI5"/>
<evidence type="ECO:0000313" key="2">
    <source>
        <dbReference type="Proteomes" id="UP000748025"/>
    </source>
</evidence>
<accession>A0A9P7NAI5</accession>
<comment type="caution">
    <text evidence="1">The sequence shown here is derived from an EMBL/GenBank/DDBJ whole genome shotgun (WGS) entry which is preliminary data.</text>
</comment>